<accession>A0A6J5MA12</accession>
<dbReference type="Gene3D" id="3.90.45.10">
    <property type="entry name" value="Peptide deformylase"/>
    <property type="match status" value="1"/>
</dbReference>
<dbReference type="PANTHER" id="PTHR10458">
    <property type="entry name" value="PEPTIDE DEFORMYLASE"/>
    <property type="match status" value="1"/>
</dbReference>
<dbReference type="Pfam" id="PF01327">
    <property type="entry name" value="Pep_deformylase"/>
    <property type="match status" value="1"/>
</dbReference>
<dbReference type="GO" id="GO:0042586">
    <property type="term" value="F:peptide deformylase activity"/>
    <property type="evidence" value="ECO:0007669"/>
    <property type="project" value="InterPro"/>
</dbReference>
<dbReference type="InterPro" id="IPR023635">
    <property type="entry name" value="Peptide_deformylase"/>
</dbReference>
<dbReference type="InterPro" id="IPR036821">
    <property type="entry name" value="Peptide_deformylase_sf"/>
</dbReference>
<dbReference type="PRINTS" id="PR01576">
    <property type="entry name" value="PDEFORMYLASE"/>
</dbReference>
<sequence length="209" mass="23766">MKIITNKSTNGLTPKEFTDNLLVPVPKTQFTAKEIDELRETIESAIAEYGGLGLSANQLGIRKRACIINVGDEPLFLVNPVIVDRDKEGFLFYEGCLSMPKTMEAPIRTIRSIKVTVMTDNLGELVFEINPEGDKEQVSDETLRTVVVQHEIDHLDGITIKDRFYSTTVKKRKDYGRNDKILMKSPDNQFVEVKYKKANEYFVKGYEIV</sequence>
<comment type="similarity">
    <text evidence="1">Belongs to the polypeptide deformylase family.</text>
</comment>
<dbReference type="HAMAP" id="MF_00163">
    <property type="entry name" value="Pep_deformylase"/>
    <property type="match status" value="1"/>
</dbReference>
<dbReference type="PANTHER" id="PTHR10458:SF22">
    <property type="entry name" value="PEPTIDE DEFORMYLASE"/>
    <property type="match status" value="1"/>
</dbReference>
<protein>
    <submittedName>
        <fullName evidence="2">Def N-formylmethionyl-tRNA deformylase</fullName>
    </submittedName>
</protein>
<name>A0A6J5MA12_9CAUD</name>
<proteinExistence type="inferred from homology"/>
<dbReference type="SUPFAM" id="SSF56420">
    <property type="entry name" value="Peptide deformylase"/>
    <property type="match status" value="1"/>
</dbReference>
<gene>
    <name evidence="2" type="ORF">UFOVP449_60</name>
</gene>
<reference evidence="2" key="1">
    <citation type="submission" date="2020-04" db="EMBL/GenBank/DDBJ databases">
        <authorList>
            <person name="Chiriac C."/>
            <person name="Salcher M."/>
            <person name="Ghai R."/>
            <person name="Kavagutti S V."/>
        </authorList>
    </citation>
    <scope>NUCLEOTIDE SEQUENCE</scope>
</reference>
<evidence type="ECO:0000313" key="2">
    <source>
        <dbReference type="EMBL" id="CAB4142587.1"/>
    </source>
</evidence>
<evidence type="ECO:0000256" key="1">
    <source>
        <dbReference type="ARBA" id="ARBA00010759"/>
    </source>
</evidence>
<organism evidence="2">
    <name type="scientific">uncultured Caudovirales phage</name>
    <dbReference type="NCBI Taxonomy" id="2100421"/>
    <lineage>
        <taxon>Viruses</taxon>
        <taxon>Duplodnaviria</taxon>
        <taxon>Heunggongvirae</taxon>
        <taxon>Uroviricota</taxon>
        <taxon>Caudoviricetes</taxon>
        <taxon>Peduoviridae</taxon>
        <taxon>Maltschvirus</taxon>
        <taxon>Maltschvirus maltsch</taxon>
    </lineage>
</organism>
<dbReference type="EMBL" id="LR796420">
    <property type="protein sequence ID" value="CAB4142587.1"/>
    <property type="molecule type" value="Genomic_DNA"/>
</dbReference>